<dbReference type="SMART" id="SM00471">
    <property type="entry name" value="HDc"/>
    <property type="match status" value="1"/>
</dbReference>
<dbReference type="InterPro" id="IPR006675">
    <property type="entry name" value="HDIG_dom"/>
</dbReference>
<dbReference type="InterPro" id="IPR003607">
    <property type="entry name" value="HD/PDEase_dom"/>
</dbReference>
<dbReference type="OrthoDB" id="1669667at2"/>
<organism evidence="2 3">
    <name type="scientific">Clostridium cavendishii DSM 21758</name>
    <dbReference type="NCBI Taxonomy" id="1121302"/>
    <lineage>
        <taxon>Bacteria</taxon>
        <taxon>Bacillati</taxon>
        <taxon>Bacillota</taxon>
        <taxon>Clostridia</taxon>
        <taxon>Eubacteriales</taxon>
        <taxon>Clostridiaceae</taxon>
        <taxon>Clostridium</taxon>
    </lineage>
</organism>
<dbReference type="STRING" id="1121302.SAMN02745163_00961"/>
<feature type="domain" description="HD" evidence="1">
    <location>
        <begin position="33"/>
        <end position="134"/>
    </location>
</feature>
<proteinExistence type="predicted"/>
<dbReference type="CDD" id="cd00077">
    <property type="entry name" value="HDc"/>
    <property type="match status" value="1"/>
</dbReference>
<dbReference type="Gene3D" id="1.10.3210.10">
    <property type="entry name" value="Hypothetical protein af1432"/>
    <property type="match status" value="1"/>
</dbReference>
<dbReference type="Proteomes" id="UP000184310">
    <property type="component" value="Unassembled WGS sequence"/>
</dbReference>
<evidence type="ECO:0000259" key="1">
    <source>
        <dbReference type="PROSITE" id="PS51831"/>
    </source>
</evidence>
<gene>
    <name evidence="2" type="ORF">SAMN02745163_00961</name>
</gene>
<sequence length="157" mass="18426">MHRINLLLENVKYKEFLCKLEKLEEGRIFCNHNLQHFLDVSRIAYILCLENKLSVNKEIIYAFGLLHDIGRVLEYEEGIPHDKASKDIAEELLTEADFNKEEIQIISQAILSHRLEKTTGLNNIFLMADKLSRACFNCKAEKLCKWKDEKKNLYIKI</sequence>
<keyword evidence="3" id="KW-1185">Reference proteome</keyword>
<reference evidence="2 3" key="1">
    <citation type="submission" date="2016-11" db="EMBL/GenBank/DDBJ databases">
        <authorList>
            <person name="Jaros S."/>
            <person name="Januszkiewicz K."/>
            <person name="Wedrychowicz H."/>
        </authorList>
    </citation>
    <scope>NUCLEOTIDE SEQUENCE [LARGE SCALE GENOMIC DNA]</scope>
    <source>
        <strain evidence="2 3">DSM 21758</strain>
    </source>
</reference>
<evidence type="ECO:0000313" key="2">
    <source>
        <dbReference type="EMBL" id="SHI89605.1"/>
    </source>
</evidence>
<dbReference type="SUPFAM" id="SSF109604">
    <property type="entry name" value="HD-domain/PDEase-like"/>
    <property type="match status" value="1"/>
</dbReference>
<evidence type="ECO:0000313" key="3">
    <source>
        <dbReference type="Proteomes" id="UP000184310"/>
    </source>
</evidence>
<dbReference type="NCBIfam" id="TIGR00277">
    <property type="entry name" value="HDIG"/>
    <property type="match status" value="1"/>
</dbReference>
<dbReference type="Pfam" id="PF01966">
    <property type="entry name" value="HD"/>
    <property type="match status" value="1"/>
</dbReference>
<protein>
    <recommendedName>
        <fullName evidence="1">HD domain-containing protein</fullName>
    </recommendedName>
</protein>
<dbReference type="AlphaFoldDB" id="A0A1M6EVW7"/>
<dbReference type="EMBL" id="FQZB01000005">
    <property type="protein sequence ID" value="SHI89605.1"/>
    <property type="molecule type" value="Genomic_DNA"/>
</dbReference>
<name>A0A1M6EVW7_9CLOT</name>
<dbReference type="InterPro" id="IPR006674">
    <property type="entry name" value="HD_domain"/>
</dbReference>
<dbReference type="PROSITE" id="PS51831">
    <property type="entry name" value="HD"/>
    <property type="match status" value="1"/>
</dbReference>
<dbReference type="RefSeq" id="WP_072985535.1">
    <property type="nucleotide sequence ID" value="NZ_FQZB01000005.1"/>
</dbReference>
<accession>A0A1M6EVW7</accession>